<reference evidence="11" key="1">
    <citation type="submission" date="2016-10" db="EMBL/GenBank/DDBJ databases">
        <authorList>
            <person name="Varghese N."/>
            <person name="Submissions S."/>
        </authorList>
    </citation>
    <scope>NUCLEOTIDE SEQUENCE [LARGE SCALE GENOMIC DNA]</scope>
    <source>
        <strain evidence="11">CGMCC 1.10118</strain>
    </source>
</reference>
<evidence type="ECO:0000256" key="4">
    <source>
        <dbReference type="ARBA" id="ARBA00022840"/>
    </source>
</evidence>
<keyword evidence="2" id="KW-0813">Transport</keyword>
<dbReference type="SUPFAM" id="SSF52540">
    <property type="entry name" value="P-loop containing nucleoside triphosphate hydrolases"/>
    <property type="match status" value="1"/>
</dbReference>
<dbReference type="RefSeq" id="WP_089766969.1">
    <property type="nucleotide sequence ID" value="NZ_FNPB01000005.1"/>
</dbReference>
<proteinExistence type="inferred from homology"/>
<protein>
    <recommendedName>
        <fullName evidence="7">Probable branched-chain amino acid transport ATP-binding protein LivG</fullName>
    </recommendedName>
</protein>
<dbReference type="EMBL" id="FNPB01000005">
    <property type="protein sequence ID" value="SDY02197.1"/>
    <property type="molecule type" value="Genomic_DNA"/>
</dbReference>
<feature type="domain" description="ABC transporter" evidence="9">
    <location>
        <begin position="49"/>
        <end position="298"/>
    </location>
</feature>
<dbReference type="Pfam" id="PF00005">
    <property type="entry name" value="ABC_tran"/>
    <property type="match status" value="1"/>
</dbReference>
<evidence type="ECO:0000256" key="3">
    <source>
        <dbReference type="ARBA" id="ARBA00022741"/>
    </source>
</evidence>
<accession>A0A1H3GGM2</accession>
<dbReference type="PROSITE" id="PS00211">
    <property type="entry name" value="ABC_TRANSPORTER_1"/>
    <property type="match status" value="1"/>
</dbReference>
<dbReference type="Pfam" id="PF12399">
    <property type="entry name" value="BCA_ABC_TP_C"/>
    <property type="match status" value="1"/>
</dbReference>
<evidence type="ECO:0000256" key="1">
    <source>
        <dbReference type="ARBA" id="ARBA00005417"/>
    </source>
</evidence>
<dbReference type="InterPro" id="IPR003593">
    <property type="entry name" value="AAA+_ATPase"/>
</dbReference>
<dbReference type="GO" id="GO:0006865">
    <property type="term" value="P:amino acid transport"/>
    <property type="evidence" value="ECO:0007669"/>
    <property type="project" value="UniProtKB-KW"/>
</dbReference>
<keyword evidence="11" id="KW-1185">Reference proteome</keyword>
<dbReference type="GO" id="GO:0016887">
    <property type="term" value="F:ATP hydrolysis activity"/>
    <property type="evidence" value="ECO:0007669"/>
    <property type="project" value="InterPro"/>
</dbReference>
<evidence type="ECO:0000256" key="7">
    <source>
        <dbReference type="ARBA" id="ARBA00072811"/>
    </source>
</evidence>
<evidence type="ECO:0000256" key="2">
    <source>
        <dbReference type="ARBA" id="ARBA00022448"/>
    </source>
</evidence>
<organism evidence="10 11">
    <name type="scientific">Halobellus clavatus</name>
    <dbReference type="NCBI Taxonomy" id="660517"/>
    <lineage>
        <taxon>Archaea</taxon>
        <taxon>Methanobacteriati</taxon>
        <taxon>Methanobacteriota</taxon>
        <taxon>Stenosarchaea group</taxon>
        <taxon>Halobacteria</taxon>
        <taxon>Halobacteriales</taxon>
        <taxon>Haloferacaceae</taxon>
        <taxon>Halobellus</taxon>
    </lineage>
</organism>
<name>A0A1H3GGM2_9EURY</name>
<dbReference type="PROSITE" id="PS50893">
    <property type="entry name" value="ABC_TRANSPORTER_2"/>
    <property type="match status" value="1"/>
</dbReference>
<gene>
    <name evidence="10" type="ORF">SAMN04487946_105148</name>
</gene>
<dbReference type="Proteomes" id="UP000199170">
    <property type="component" value="Unassembled WGS sequence"/>
</dbReference>
<evidence type="ECO:0000313" key="10">
    <source>
        <dbReference type="EMBL" id="SDY02197.1"/>
    </source>
</evidence>
<dbReference type="InterPro" id="IPR017871">
    <property type="entry name" value="ABC_transporter-like_CS"/>
</dbReference>
<keyword evidence="5" id="KW-0029">Amino-acid transport</keyword>
<dbReference type="Gene3D" id="3.40.50.300">
    <property type="entry name" value="P-loop containing nucleotide triphosphate hydrolases"/>
    <property type="match status" value="1"/>
</dbReference>
<dbReference type="InterPro" id="IPR051120">
    <property type="entry name" value="ABC_AA/LPS_Transport"/>
</dbReference>
<feature type="region of interest" description="Disordered" evidence="8">
    <location>
        <begin position="1"/>
        <end position="48"/>
    </location>
</feature>
<dbReference type="OrthoDB" id="44250at2157"/>
<dbReference type="PANTHER" id="PTHR45772:SF9">
    <property type="entry name" value="CONSERVED COMPONENT OF ABC TRANSPORTER FOR NATURAL AMINO ACIDS"/>
    <property type="match status" value="1"/>
</dbReference>
<evidence type="ECO:0000256" key="5">
    <source>
        <dbReference type="ARBA" id="ARBA00022970"/>
    </source>
</evidence>
<keyword evidence="3" id="KW-0547">Nucleotide-binding</keyword>
<dbReference type="AlphaFoldDB" id="A0A1H3GGM2"/>
<sequence>MSDVPSSTGSEIDTDEPDGAAGVPDADDAESGSLDLGAGGPDVGEPYPLEVENLRKSFGGITAVDDASFSVERGSLTGLIGPNGAGKSTTFNLITGMLQPDAGSVTFDGEEITGETPHAIANRGLVRTFQIARELQEMTVLENMMLAPKFQRGEALWRSVTPGFRDDVIEQESELLERVWAVLEFFEIDHIAEEYAGNLSGGQRKLLELARALLTDPDMLLLDEPFAGVNPSLERRLLDHIHELREQGYTFLLVEHDMDLIMENCERVIVLHQGQVLTEGSPDEIQANEEVIEAYLGGNV</sequence>
<dbReference type="SMART" id="SM00382">
    <property type="entry name" value="AAA"/>
    <property type="match status" value="1"/>
</dbReference>
<dbReference type="InterPro" id="IPR027417">
    <property type="entry name" value="P-loop_NTPase"/>
</dbReference>
<evidence type="ECO:0000259" key="9">
    <source>
        <dbReference type="PROSITE" id="PS50893"/>
    </source>
</evidence>
<dbReference type="GO" id="GO:0005524">
    <property type="term" value="F:ATP binding"/>
    <property type="evidence" value="ECO:0007669"/>
    <property type="project" value="UniProtKB-KW"/>
</dbReference>
<dbReference type="InterPro" id="IPR003439">
    <property type="entry name" value="ABC_transporter-like_ATP-bd"/>
</dbReference>
<comment type="function">
    <text evidence="6">Probable component of a branched-chain amino-acid transport system.</text>
</comment>
<evidence type="ECO:0000313" key="11">
    <source>
        <dbReference type="Proteomes" id="UP000199170"/>
    </source>
</evidence>
<feature type="compositionally biased region" description="Polar residues" evidence="8">
    <location>
        <begin position="1"/>
        <end position="11"/>
    </location>
</feature>
<dbReference type="InterPro" id="IPR032823">
    <property type="entry name" value="BCA_ABC_TP_C"/>
</dbReference>
<comment type="similarity">
    <text evidence="1">Belongs to the ABC transporter superfamily.</text>
</comment>
<keyword evidence="4 10" id="KW-0067">ATP-binding</keyword>
<dbReference type="CDD" id="cd03219">
    <property type="entry name" value="ABC_Mj1267_LivG_branched"/>
    <property type="match status" value="1"/>
</dbReference>
<dbReference type="FunFam" id="3.40.50.300:FF:000421">
    <property type="entry name" value="Branched-chain amino acid ABC transporter ATP-binding protein"/>
    <property type="match status" value="1"/>
</dbReference>
<evidence type="ECO:0000256" key="6">
    <source>
        <dbReference type="ARBA" id="ARBA00056071"/>
    </source>
</evidence>
<evidence type="ECO:0000256" key="8">
    <source>
        <dbReference type="SAM" id="MobiDB-lite"/>
    </source>
</evidence>
<dbReference type="STRING" id="660517.SAMN04487946_105148"/>
<dbReference type="GO" id="GO:0005886">
    <property type="term" value="C:plasma membrane"/>
    <property type="evidence" value="ECO:0007669"/>
    <property type="project" value="TreeGrafter"/>
</dbReference>
<dbReference type="PANTHER" id="PTHR45772">
    <property type="entry name" value="CONSERVED COMPONENT OF ABC TRANSPORTER FOR NATURAL AMINO ACIDS-RELATED"/>
    <property type="match status" value="1"/>
</dbReference>